<keyword evidence="3" id="KW-0716">Sensory transduction</keyword>
<dbReference type="GO" id="GO:0005886">
    <property type="term" value="C:plasma membrane"/>
    <property type="evidence" value="ECO:0007669"/>
    <property type="project" value="UniProtKB-SubCell"/>
</dbReference>
<comment type="subcellular location">
    <subcellularLocation>
        <location evidence="1">Cell membrane</location>
        <topology evidence="1">Multi-pass membrane protein</topology>
    </subcellularLocation>
</comment>
<dbReference type="PANTHER" id="PTHR21137:SF35">
    <property type="entry name" value="ODORANT RECEPTOR 19A-RELATED"/>
    <property type="match status" value="1"/>
</dbReference>
<dbReference type="AlphaFoldDB" id="A0A482VB13"/>
<keyword evidence="7 10" id="KW-0472">Membrane</keyword>
<feature type="transmembrane region" description="Helical" evidence="10">
    <location>
        <begin position="86"/>
        <end position="107"/>
    </location>
</feature>
<evidence type="ECO:0000256" key="7">
    <source>
        <dbReference type="ARBA" id="ARBA00023136"/>
    </source>
</evidence>
<evidence type="ECO:0000256" key="1">
    <source>
        <dbReference type="ARBA" id="ARBA00004651"/>
    </source>
</evidence>
<comment type="caution">
    <text evidence="11">The sequence shown here is derived from an EMBL/GenBank/DDBJ whole genome shotgun (WGS) entry which is preliminary data.</text>
</comment>
<dbReference type="Proteomes" id="UP000292052">
    <property type="component" value="Unassembled WGS sequence"/>
</dbReference>
<evidence type="ECO:0000313" key="11">
    <source>
        <dbReference type="EMBL" id="RZB40426.1"/>
    </source>
</evidence>
<keyword evidence="12" id="KW-1185">Reference proteome</keyword>
<dbReference type="EMBL" id="QDEB01118860">
    <property type="protein sequence ID" value="RZB40426.1"/>
    <property type="molecule type" value="Genomic_DNA"/>
</dbReference>
<keyword evidence="6 10" id="KW-1133">Transmembrane helix</keyword>
<evidence type="ECO:0000256" key="10">
    <source>
        <dbReference type="SAM" id="Phobius"/>
    </source>
</evidence>
<dbReference type="GO" id="GO:0004984">
    <property type="term" value="F:olfactory receptor activity"/>
    <property type="evidence" value="ECO:0007669"/>
    <property type="project" value="InterPro"/>
</dbReference>
<keyword evidence="2" id="KW-1003">Cell membrane</keyword>
<proteinExistence type="predicted"/>
<sequence length="277" mass="33138">MKYEEQEVKQTVEKLIQTYMFLKKFEGVYFIKYAPLYVGMCYILLCIATIPHSTRVVVDAFKNIPMWRWDCAGNKIEKKIKNEAKIMNTFFIVYAILVTLSAILHVIPDSDDKYMIYPFALFAEFPEWENILGWCFRSTFPVLGLLMITPYSQVIYFCNHIKFQMYLFIYYIKKMDTCFESVDKEKLFYNENYQKEIEKLSEHTSEIFESLKELRWYHWNKKIKKLYLIFLLNVEKPFRIQFSEDMSINYDLGTSVGKAVYSMLSVLSQIQDSFQSN</sequence>
<evidence type="ECO:0000256" key="3">
    <source>
        <dbReference type="ARBA" id="ARBA00022606"/>
    </source>
</evidence>
<evidence type="ECO:0000313" key="12">
    <source>
        <dbReference type="Proteomes" id="UP000292052"/>
    </source>
</evidence>
<dbReference type="PANTHER" id="PTHR21137">
    <property type="entry name" value="ODORANT RECEPTOR"/>
    <property type="match status" value="1"/>
</dbReference>
<keyword evidence="8" id="KW-0675">Receptor</keyword>
<dbReference type="GO" id="GO:0005549">
    <property type="term" value="F:odorant binding"/>
    <property type="evidence" value="ECO:0007669"/>
    <property type="project" value="InterPro"/>
</dbReference>
<organism evidence="11 12">
    <name type="scientific">Asbolus verrucosus</name>
    <name type="common">Desert ironclad beetle</name>
    <dbReference type="NCBI Taxonomy" id="1661398"/>
    <lineage>
        <taxon>Eukaryota</taxon>
        <taxon>Metazoa</taxon>
        <taxon>Ecdysozoa</taxon>
        <taxon>Arthropoda</taxon>
        <taxon>Hexapoda</taxon>
        <taxon>Insecta</taxon>
        <taxon>Pterygota</taxon>
        <taxon>Neoptera</taxon>
        <taxon>Endopterygota</taxon>
        <taxon>Coleoptera</taxon>
        <taxon>Polyphaga</taxon>
        <taxon>Cucujiformia</taxon>
        <taxon>Tenebrionidae</taxon>
        <taxon>Pimeliinae</taxon>
        <taxon>Asbolus</taxon>
    </lineage>
</organism>
<dbReference type="OrthoDB" id="6712674at2759"/>
<evidence type="ECO:0000256" key="9">
    <source>
        <dbReference type="ARBA" id="ARBA00023224"/>
    </source>
</evidence>
<feature type="transmembrane region" description="Helical" evidence="10">
    <location>
        <begin position="131"/>
        <end position="158"/>
    </location>
</feature>
<reference evidence="11 12" key="1">
    <citation type="submission" date="2017-03" db="EMBL/GenBank/DDBJ databases">
        <title>Genome of the blue death feigning beetle - Asbolus verrucosus.</title>
        <authorList>
            <person name="Rider S.D."/>
        </authorList>
    </citation>
    <scope>NUCLEOTIDE SEQUENCE [LARGE SCALE GENOMIC DNA]</scope>
    <source>
        <strain evidence="11">Butters</strain>
        <tissue evidence="11">Head and leg muscle</tissue>
    </source>
</reference>
<dbReference type="GO" id="GO:0007165">
    <property type="term" value="P:signal transduction"/>
    <property type="evidence" value="ECO:0007669"/>
    <property type="project" value="UniProtKB-KW"/>
</dbReference>
<keyword evidence="9" id="KW-0807">Transducer</keyword>
<keyword evidence="4 10" id="KW-0812">Transmembrane</keyword>
<evidence type="ECO:0000256" key="4">
    <source>
        <dbReference type="ARBA" id="ARBA00022692"/>
    </source>
</evidence>
<accession>A0A482VB13</accession>
<protein>
    <recommendedName>
        <fullName evidence="13">7tm 6 domain containing protein</fullName>
    </recommendedName>
</protein>
<evidence type="ECO:0000256" key="2">
    <source>
        <dbReference type="ARBA" id="ARBA00022475"/>
    </source>
</evidence>
<dbReference type="InterPro" id="IPR004117">
    <property type="entry name" value="7tm6_olfct_rcpt"/>
</dbReference>
<gene>
    <name evidence="11" type="ORF">BDFB_006814</name>
</gene>
<name>A0A482VB13_ASBVE</name>
<evidence type="ECO:0000256" key="6">
    <source>
        <dbReference type="ARBA" id="ARBA00022989"/>
    </source>
</evidence>
<evidence type="ECO:0008006" key="13">
    <source>
        <dbReference type="Google" id="ProtNLM"/>
    </source>
</evidence>
<feature type="transmembrane region" description="Helical" evidence="10">
    <location>
        <begin position="30"/>
        <end position="50"/>
    </location>
</feature>
<keyword evidence="5" id="KW-0552">Olfaction</keyword>
<evidence type="ECO:0000256" key="8">
    <source>
        <dbReference type="ARBA" id="ARBA00023170"/>
    </source>
</evidence>
<evidence type="ECO:0000256" key="5">
    <source>
        <dbReference type="ARBA" id="ARBA00022725"/>
    </source>
</evidence>